<proteinExistence type="predicted"/>
<feature type="region of interest" description="Disordered" evidence="2">
    <location>
        <begin position="95"/>
        <end position="121"/>
    </location>
</feature>
<comment type="caution">
    <text evidence="3">The sequence shown here is derived from an EMBL/GenBank/DDBJ whole genome shotgun (WGS) entry which is preliminary data.</text>
</comment>
<dbReference type="AlphaFoldDB" id="A0A2G5SYT0"/>
<accession>A0A2G5SYT0</accession>
<name>A0A2G5SYT0_9PELO</name>
<dbReference type="EMBL" id="PDUG01000006">
    <property type="protein sequence ID" value="PIC20006.1"/>
    <property type="molecule type" value="Genomic_DNA"/>
</dbReference>
<keyword evidence="4" id="KW-1185">Reference proteome</keyword>
<sequence>MREHPAAFKYLTDPARADRIEEVIEIIHRNARQELQELHERMEALNRRQERLRILAQQIDEYNNNANTDITEQQIRQEMLNLNLDVGRGAVQHAEEPVVEELGHNEQVIEERTEEEKQTNN</sequence>
<organism evidence="3 4">
    <name type="scientific">Caenorhabditis nigoni</name>
    <dbReference type="NCBI Taxonomy" id="1611254"/>
    <lineage>
        <taxon>Eukaryota</taxon>
        <taxon>Metazoa</taxon>
        <taxon>Ecdysozoa</taxon>
        <taxon>Nematoda</taxon>
        <taxon>Chromadorea</taxon>
        <taxon>Rhabditida</taxon>
        <taxon>Rhabditina</taxon>
        <taxon>Rhabditomorpha</taxon>
        <taxon>Rhabditoidea</taxon>
        <taxon>Rhabditidae</taxon>
        <taxon>Peloderinae</taxon>
        <taxon>Caenorhabditis</taxon>
    </lineage>
</organism>
<reference evidence="4" key="1">
    <citation type="submission" date="2017-10" db="EMBL/GenBank/DDBJ databases">
        <title>Rapid genome shrinkage in a self-fertile nematode reveals novel sperm competition proteins.</title>
        <authorList>
            <person name="Yin D."/>
            <person name="Schwarz E.M."/>
            <person name="Thomas C.G."/>
            <person name="Felde R.L."/>
            <person name="Korf I.F."/>
            <person name="Cutter A.D."/>
            <person name="Schartner C.M."/>
            <person name="Ralston E.J."/>
            <person name="Meyer B.J."/>
            <person name="Haag E.S."/>
        </authorList>
    </citation>
    <scope>NUCLEOTIDE SEQUENCE [LARGE SCALE GENOMIC DNA]</scope>
    <source>
        <strain evidence="4">JU1422</strain>
    </source>
</reference>
<dbReference type="OrthoDB" id="10313865at2759"/>
<evidence type="ECO:0000313" key="3">
    <source>
        <dbReference type="EMBL" id="PIC20006.1"/>
    </source>
</evidence>
<dbReference type="Proteomes" id="UP000230233">
    <property type="component" value="Chromosome X"/>
</dbReference>
<evidence type="ECO:0000256" key="1">
    <source>
        <dbReference type="SAM" id="Coils"/>
    </source>
</evidence>
<gene>
    <name evidence="3" type="primary">Cnig_chr_X.g25346</name>
    <name evidence="3" type="ORF">B9Z55_025346</name>
</gene>
<evidence type="ECO:0000256" key="2">
    <source>
        <dbReference type="SAM" id="MobiDB-lite"/>
    </source>
</evidence>
<feature type="coiled-coil region" evidence="1">
    <location>
        <begin position="28"/>
        <end position="65"/>
    </location>
</feature>
<evidence type="ECO:0000313" key="4">
    <source>
        <dbReference type="Proteomes" id="UP000230233"/>
    </source>
</evidence>
<protein>
    <submittedName>
        <fullName evidence="3">Uncharacterized protein</fullName>
    </submittedName>
</protein>
<keyword evidence="1" id="KW-0175">Coiled coil</keyword>